<evidence type="ECO:0000256" key="15">
    <source>
        <dbReference type="ARBA" id="ARBA00063146"/>
    </source>
</evidence>
<comment type="subunit">
    <text evidence="15">Interacts with RSC1A1.</text>
</comment>
<feature type="compositionally biased region" description="Polar residues" evidence="16">
    <location>
        <begin position="117"/>
        <end position="131"/>
    </location>
</feature>
<evidence type="ECO:0000256" key="5">
    <source>
        <dbReference type="ARBA" id="ARBA00012584"/>
    </source>
</evidence>
<dbReference type="GO" id="GO:0061710">
    <property type="term" value="F:L-threonylcarbamoyladenylate synthase"/>
    <property type="evidence" value="ECO:0007669"/>
    <property type="project" value="UniProtKB-EC"/>
</dbReference>
<evidence type="ECO:0000256" key="6">
    <source>
        <dbReference type="ARBA" id="ARBA00015492"/>
    </source>
</evidence>
<comment type="caution">
    <text evidence="18">The sequence shown here is derived from an EMBL/GenBank/DDBJ whole genome shotgun (WGS) entry which is preliminary data.</text>
</comment>
<feature type="compositionally biased region" description="Basic and acidic residues" evidence="16">
    <location>
        <begin position="351"/>
        <end position="373"/>
    </location>
</feature>
<dbReference type="GO" id="GO:0000049">
    <property type="term" value="F:tRNA binding"/>
    <property type="evidence" value="ECO:0007669"/>
    <property type="project" value="TreeGrafter"/>
</dbReference>
<dbReference type="InterPro" id="IPR006070">
    <property type="entry name" value="Sua5-like_dom"/>
</dbReference>
<evidence type="ECO:0000256" key="9">
    <source>
        <dbReference type="ARBA" id="ARBA00022679"/>
    </source>
</evidence>
<feature type="region of interest" description="Disordered" evidence="16">
    <location>
        <begin position="99"/>
        <end position="131"/>
    </location>
</feature>
<evidence type="ECO:0000256" key="7">
    <source>
        <dbReference type="ARBA" id="ARBA00022475"/>
    </source>
</evidence>
<gene>
    <name evidence="18" type="ORF">CYMTET_23599</name>
</gene>
<dbReference type="Gene3D" id="3.90.870.10">
    <property type="entry name" value="DHBP synthase"/>
    <property type="match status" value="1"/>
</dbReference>
<evidence type="ECO:0000256" key="1">
    <source>
        <dbReference type="ARBA" id="ARBA00004173"/>
    </source>
</evidence>
<organism evidence="18 19">
    <name type="scientific">Cymbomonas tetramitiformis</name>
    <dbReference type="NCBI Taxonomy" id="36881"/>
    <lineage>
        <taxon>Eukaryota</taxon>
        <taxon>Viridiplantae</taxon>
        <taxon>Chlorophyta</taxon>
        <taxon>Pyramimonadophyceae</taxon>
        <taxon>Pyramimonadales</taxon>
        <taxon>Pyramimonadaceae</taxon>
        <taxon>Cymbomonas</taxon>
    </lineage>
</organism>
<proteinExistence type="inferred from homology"/>
<comment type="function">
    <text evidence="14">Cytoplasmic and mitochondrial threonylcarbamoyl-AMP synthase required for the formation of a threonylcarbamoyl group on adenosine at position 37 (t(6)A37) in tRNAs that read codons beginning with adenine. Catalyzes the conversion of L-threonine, HCO(3)(-)/CO(2) and ATP to give threonylcarbamoyl-AMP (TC-AMP) as the acyladenylate intermediate, with the release of diphosphate. Participates in t(6)A37 formation in cytoplasmic and mitochondrial tRNAs. May regulate the activity of some transporters.</text>
</comment>
<dbReference type="PANTHER" id="PTHR17490:SF10">
    <property type="entry name" value="THREONYLCARBAMOYL-AMP SYNTHASE"/>
    <property type="match status" value="1"/>
</dbReference>
<dbReference type="EC" id="2.7.7.87" evidence="5"/>
<protein>
    <recommendedName>
        <fullName evidence="6">Threonylcarbamoyl-AMP synthase</fullName>
        <ecNumber evidence="5">2.7.7.87</ecNumber>
    </recommendedName>
</protein>
<evidence type="ECO:0000256" key="14">
    <source>
        <dbReference type="ARBA" id="ARBA00058524"/>
    </source>
</evidence>
<dbReference type="Proteomes" id="UP001190700">
    <property type="component" value="Unassembled WGS sequence"/>
</dbReference>
<keyword evidence="10" id="KW-0809">Transit peptide</keyword>
<evidence type="ECO:0000256" key="2">
    <source>
        <dbReference type="ARBA" id="ARBA00004202"/>
    </source>
</evidence>
<sequence length="373" mass="40200">MTSGRVEFVQSKTNKRIDLGFCYPSAILKIPTFQTSSVPKITKHFQACWRLRTAEKELRAERTLHTPSLPYRYPFNSIYRGTQSSPVSSRLYGALAKMSAATEDHKRKRSETDDPSRSTSRAKASPLSATTENVPIAVKDLKSEQVIALPTDTLYGLGACASSAKAVEELYDIKGRNKNVPLAICVGRLADVGTYGDVTHLPAGLLDALLPGAVTLLLKRQTTPLLSESLNPGVLSIGIRIPAAEFICQVAAESGGALALTSANISGSTSTIDVKEFEPLWPKCAHVFDAGKLAAGRSGSTIVDLTISGRYTIIRDGDALVDTERILQEHGLQPPAECPELNVCEEGDNNGDEKRDDDKVVEKSDDDSKIGAK</sequence>
<evidence type="ECO:0000256" key="3">
    <source>
        <dbReference type="ARBA" id="ARBA00004496"/>
    </source>
</evidence>
<dbReference type="FunFam" id="3.90.870.10:FF:000007">
    <property type="entry name" value="YrdC N6-threonylcarbamoyltransferase domain containing"/>
    <property type="match status" value="1"/>
</dbReference>
<dbReference type="AlphaFoldDB" id="A0AAE0FXZ3"/>
<evidence type="ECO:0000256" key="16">
    <source>
        <dbReference type="SAM" id="MobiDB-lite"/>
    </source>
</evidence>
<name>A0AAE0FXZ3_9CHLO</name>
<dbReference type="Pfam" id="PF01300">
    <property type="entry name" value="Sua5_yciO_yrdC"/>
    <property type="match status" value="1"/>
</dbReference>
<dbReference type="EMBL" id="LGRX02012156">
    <property type="protein sequence ID" value="KAK3267868.1"/>
    <property type="molecule type" value="Genomic_DNA"/>
</dbReference>
<dbReference type="GO" id="GO:0005886">
    <property type="term" value="C:plasma membrane"/>
    <property type="evidence" value="ECO:0007669"/>
    <property type="project" value="UniProtKB-SubCell"/>
</dbReference>
<dbReference type="GO" id="GO:0003725">
    <property type="term" value="F:double-stranded RNA binding"/>
    <property type="evidence" value="ECO:0007669"/>
    <property type="project" value="InterPro"/>
</dbReference>
<dbReference type="PANTHER" id="PTHR17490">
    <property type="entry name" value="SUA5"/>
    <property type="match status" value="1"/>
</dbReference>
<evidence type="ECO:0000256" key="12">
    <source>
        <dbReference type="ARBA" id="ARBA00023136"/>
    </source>
</evidence>
<evidence type="ECO:0000313" key="19">
    <source>
        <dbReference type="Proteomes" id="UP001190700"/>
    </source>
</evidence>
<accession>A0AAE0FXZ3</accession>
<comment type="catalytic activity">
    <reaction evidence="13">
        <text>L-threonine + hydrogencarbonate + ATP = L-threonylcarbamoyladenylate + diphosphate + H2O</text>
        <dbReference type="Rhea" id="RHEA:36407"/>
        <dbReference type="ChEBI" id="CHEBI:15377"/>
        <dbReference type="ChEBI" id="CHEBI:17544"/>
        <dbReference type="ChEBI" id="CHEBI:30616"/>
        <dbReference type="ChEBI" id="CHEBI:33019"/>
        <dbReference type="ChEBI" id="CHEBI:57926"/>
        <dbReference type="ChEBI" id="CHEBI:73682"/>
        <dbReference type="EC" id="2.7.7.87"/>
    </reaction>
</comment>
<dbReference type="PROSITE" id="PS51163">
    <property type="entry name" value="YRDC"/>
    <property type="match status" value="1"/>
</dbReference>
<reference evidence="18 19" key="1">
    <citation type="journal article" date="2015" name="Genome Biol. Evol.">
        <title>Comparative Genomics of a Bacterivorous Green Alga Reveals Evolutionary Causalities and Consequences of Phago-Mixotrophic Mode of Nutrition.</title>
        <authorList>
            <person name="Burns J.A."/>
            <person name="Paasch A."/>
            <person name="Narechania A."/>
            <person name="Kim E."/>
        </authorList>
    </citation>
    <scope>NUCLEOTIDE SEQUENCE [LARGE SCALE GENOMIC DNA]</scope>
    <source>
        <strain evidence="18 19">PLY_AMNH</strain>
    </source>
</reference>
<comment type="subcellular location">
    <subcellularLocation>
        <location evidence="2">Cell membrane</location>
        <topology evidence="2">Peripheral membrane protein</topology>
    </subcellularLocation>
    <subcellularLocation>
        <location evidence="3">Cytoplasm</location>
    </subcellularLocation>
    <subcellularLocation>
        <location evidence="1">Mitochondrion</location>
    </subcellularLocation>
</comment>
<dbReference type="GO" id="GO:0005739">
    <property type="term" value="C:mitochondrion"/>
    <property type="evidence" value="ECO:0007669"/>
    <property type="project" value="UniProtKB-SubCell"/>
</dbReference>
<evidence type="ECO:0000256" key="11">
    <source>
        <dbReference type="ARBA" id="ARBA00023128"/>
    </source>
</evidence>
<keyword evidence="9" id="KW-0808">Transferase</keyword>
<evidence type="ECO:0000256" key="8">
    <source>
        <dbReference type="ARBA" id="ARBA00022490"/>
    </source>
</evidence>
<dbReference type="GO" id="GO:0006450">
    <property type="term" value="P:regulation of translational fidelity"/>
    <property type="evidence" value="ECO:0007669"/>
    <property type="project" value="TreeGrafter"/>
</dbReference>
<comment type="similarity">
    <text evidence="4">Belongs to the SUA5 family.</text>
</comment>
<keyword evidence="19" id="KW-1185">Reference proteome</keyword>
<keyword evidence="7" id="KW-1003">Cell membrane</keyword>
<keyword evidence="11" id="KW-0496">Mitochondrion</keyword>
<feature type="domain" description="YrdC-like" evidence="17">
    <location>
        <begin position="131"/>
        <end position="319"/>
    </location>
</feature>
<dbReference type="InterPro" id="IPR050156">
    <property type="entry name" value="TC-AMP_synthase_SUA5"/>
</dbReference>
<dbReference type="SUPFAM" id="SSF55821">
    <property type="entry name" value="YrdC/RibB"/>
    <property type="match status" value="1"/>
</dbReference>
<evidence type="ECO:0000256" key="13">
    <source>
        <dbReference type="ARBA" id="ARBA00048366"/>
    </source>
</evidence>
<evidence type="ECO:0000313" key="18">
    <source>
        <dbReference type="EMBL" id="KAK3267868.1"/>
    </source>
</evidence>
<dbReference type="InterPro" id="IPR017945">
    <property type="entry name" value="DHBP_synth_RibB-like_a/b_dom"/>
</dbReference>
<feature type="compositionally biased region" description="Basic and acidic residues" evidence="16">
    <location>
        <begin position="102"/>
        <end position="116"/>
    </location>
</feature>
<evidence type="ECO:0000256" key="10">
    <source>
        <dbReference type="ARBA" id="ARBA00022946"/>
    </source>
</evidence>
<evidence type="ECO:0000256" key="4">
    <source>
        <dbReference type="ARBA" id="ARBA00007663"/>
    </source>
</evidence>
<evidence type="ECO:0000259" key="17">
    <source>
        <dbReference type="PROSITE" id="PS51163"/>
    </source>
</evidence>
<keyword evidence="12" id="KW-0472">Membrane</keyword>
<keyword evidence="8" id="KW-0963">Cytoplasm</keyword>
<feature type="region of interest" description="Disordered" evidence="16">
    <location>
        <begin position="331"/>
        <end position="373"/>
    </location>
</feature>